<gene>
    <name evidence="10" type="ORF">BC781_111125</name>
</gene>
<feature type="chain" id="PRO_5016319766" evidence="9">
    <location>
        <begin position="27"/>
        <end position="457"/>
    </location>
</feature>
<dbReference type="Proteomes" id="UP000245535">
    <property type="component" value="Unassembled WGS sequence"/>
</dbReference>
<dbReference type="GO" id="GO:0015562">
    <property type="term" value="F:efflux transmembrane transporter activity"/>
    <property type="evidence" value="ECO:0007669"/>
    <property type="project" value="InterPro"/>
</dbReference>
<evidence type="ECO:0000256" key="7">
    <source>
        <dbReference type="ARBA" id="ARBA00023237"/>
    </source>
</evidence>
<evidence type="ECO:0000256" key="6">
    <source>
        <dbReference type="ARBA" id="ARBA00023136"/>
    </source>
</evidence>
<keyword evidence="6" id="KW-0472">Membrane</keyword>
<accession>A0A315YWG9</accession>
<reference evidence="10 11" key="1">
    <citation type="submission" date="2018-03" db="EMBL/GenBank/DDBJ databases">
        <title>Genomic Encyclopedia of Archaeal and Bacterial Type Strains, Phase II (KMG-II): from individual species to whole genera.</title>
        <authorList>
            <person name="Goeker M."/>
        </authorList>
    </citation>
    <scope>NUCLEOTIDE SEQUENCE [LARGE SCALE GENOMIC DNA]</scope>
    <source>
        <strain evidence="10 11">DSM 28229</strain>
    </source>
</reference>
<dbReference type="RefSeq" id="WP_109623088.1">
    <property type="nucleotide sequence ID" value="NZ_QGDO01000011.1"/>
</dbReference>
<keyword evidence="9" id="KW-0732">Signal</keyword>
<keyword evidence="11" id="KW-1185">Reference proteome</keyword>
<dbReference type="OrthoDB" id="367883at2"/>
<dbReference type="PROSITE" id="PS51257">
    <property type="entry name" value="PROKAR_LIPOPROTEIN"/>
    <property type="match status" value="1"/>
</dbReference>
<dbReference type="Gene3D" id="1.20.1600.10">
    <property type="entry name" value="Outer membrane efflux proteins (OEP)"/>
    <property type="match status" value="1"/>
</dbReference>
<sequence length="457" mass="51471">MKRTAFLKTTLTIWAFLSCSISIAQAQQNAMPEDKTAFSLQECIDFALENNRQLIQAGMDVKIAEEQVKEVIGTGLPQINAEGQISYSPKIQRAILPAQFAGGAEGDPDVAIPFGVAYNGNAAVSVNQLLFDGTFFLGLKASRVFQSLSEKQLVANKIDLVENVINGYYAVLVTDERLKLLDQNIKNLNSLYEQTELQYKEGFVEKNDVDRLQVSLNNIKTEKTKSKYLRDYSLKLLLAVMGKDVTDQVVLSETLDDIDASALVIDESLSRPVEERIEFSIINTNEDLKGFQVKQEQVGYLPGLYAFGQYGWNDGGSQLSDMNNWFGSSMLGVSLRFPIFDGLQRHRRIQQRKLEVLKVEQQKKDLLNQLTLEQIQTRDDLESSIEVLKIQKQNMELAARVYEHSKIKFEEGLGSSLEITDAETSYRQASTQYYSSLYDALISKVAWEKANGILYTE</sequence>
<evidence type="ECO:0000256" key="1">
    <source>
        <dbReference type="ARBA" id="ARBA00004442"/>
    </source>
</evidence>
<keyword evidence="4" id="KW-1134">Transmembrane beta strand</keyword>
<keyword evidence="5" id="KW-0812">Transmembrane</keyword>
<evidence type="ECO:0000256" key="5">
    <source>
        <dbReference type="ARBA" id="ARBA00022692"/>
    </source>
</evidence>
<evidence type="ECO:0000313" key="11">
    <source>
        <dbReference type="Proteomes" id="UP000245535"/>
    </source>
</evidence>
<organism evidence="10 11">
    <name type="scientific">Sediminitomix flava</name>
    <dbReference type="NCBI Taxonomy" id="379075"/>
    <lineage>
        <taxon>Bacteria</taxon>
        <taxon>Pseudomonadati</taxon>
        <taxon>Bacteroidota</taxon>
        <taxon>Cytophagia</taxon>
        <taxon>Cytophagales</taxon>
        <taxon>Flammeovirgaceae</taxon>
        <taxon>Sediminitomix</taxon>
    </lineage>
</organism>
<comment type="caution">
    <text evidence="10">The sequence shown here is derived from an EMBL/GenBank/DDBJ whole genome shotgun (WGS) entry which is preliminary data.</text>
</comment>
<dbReference type="GO" id="GO:0009279">
    <property type="term" value="C:cell outer membrane"/>
    <property type="evidence" value="ECO:0007669"/>
    <property type="project" value="UniProtKB-SubCell"/>
</dbReference>
<evidence type="ECO:0000256" key="8">
    <source>
        <dbReference type="SAM" id="Coils"/>
    </source>
</evidence>
<dbReference type="InterPro" id="IPR003423">
    <property type="entry name" value="OMP_efflux"/>
</dbReference>
<dbReference type="PANTHER" id="PTHR30026">
    <property type="entry name" value="OUTER MEMBRANE PROTEIN TOLC"/>
    <property type="match status" value="1"/>
</dbReference>
<name>A0A315YWG9_SEDFL</name>
<dbReference type="PANTHER" id="PTHR30026:SF20">
    <property type="entry name" value="OUTER MEMBRANE PROTEIN TOLC"/>
    <property type="match status" value="1"/>
</dbReference>
<evidence type="ECO:0000256" key="4">
    <source>
        <dbReference type="ARBA" id="ARBA00022452"/>
    </source>
</evidence>
<dbReference type="Pfam" id="PF02321">
    <property type="entry name" value="OEP"/>
    <property type="match status" value="2"/>
</dbReference>
<dbReference type="GO" id="GO:1990281">
    <property type="term" value="C:efflux pump complex"/>
    <property type="evidence" value="ECO:0007669"/>
    <property type="project" value="TreeGrafter"/>
</dbReference>
<evidence type="ECO:0000256" key="2">
    <source>
        <dbReference type="ARBA" id="ARBA00007613"/>
    </source>
</evidence>
<dbReference type="GO" id="GO:0015288">
    <property type="term" value="F:porin activity"/>
    <property type="evidence" value="ECO:0007669"/>
    <property type="project" value="TreeGrafter"/>
</dbReference>
<feature type="coiled-coil region" evidence="8">
    <location>
        <begin position="349"/>
        <end position="398"/>
    </location>
</feature>
<dbReference type="InterPro" id="IPR051906">
    <property type="entry name" value="TolC-like"/>
</dbReference>
<evidence type="ECO:0000313" key="10">
    <source>
        <dbReference type="EMBL" id="PWJ34215.1"/>
    </source>
</evidence>
<keyword evidence="3" id="KW-0813">Transport</keyword>
<protein>
    <submittedName>
        <fullName evidence="10">Outer membrane protein TolC</fullName>
    </submittedName>
</protein>
<keyword evidence="7" id="KW-0998">Cell outer membrane</keyword>
<keyword evidence="8" id="KW-0175">Coiled coil</keyword>
<evidence type="ECO:0000256" key="3">
    <source>
        <dbReference type="ARBA" id="ARBA00022448"/>
    </source>
</evidence>
<dbReference type="AlphaFoldDB" id="A0A315YWG9"/>
<proteinExistence type="inferred from homology"/>
<dbReference type="EMBL" id="QGDO01000011">
    <property type="protein sequence ID" value="PWJ34215.1"/>
    <property type="molecule type" value="Genomic_DNA"/>
</dbReference>
<evidence type="ECO:0000256" key="9">
    <source>
        <dbReference type="SAM" id="SignalP"/>
    </source>
</evidence>
<comment type="similarity">
    <text evidence="2">Belongs to the outer membrane factor (OMF) (TC 1.B.17) family.</text>
</comment>
<dbReference type="SUPFAM" id="SSF56954">
    <property type="entry name" value="Outer membrane efflux proteins (OEP)"/>
    <property type="match status" value="1"/>
</dbReference>
<feature type="signal peptide" evidence="9">
    <location>
        <begin position="1"/>
        <end position="26"/>
    </location>
</feature>
<comment type="subcellular location">
    <subcellularLocation>
        <location evidence="1">Cell outer membrane</location>
    </subcellularLocation>
</comment>